<dbReference type="PANTHER" id="PTHR23192:SF7">
    <property type="entry name" value="OLFACTOMEDIN-4"/>
    <property type="match status" value="1"/>
</dbReference>
<comment type="subcellular location">
    <subcellularLocation>
        <location evidence="1">Secreted</location>
    </subcellularLocation>
</comment>
<dbReference type="Gene3D" id="3.80.10.10">
    <property type="entry name" value="Ribonuclease Inhibitor"/>
    <property type="match status" value="3"/>
</dbReference>
<feature type="region of interest" description="Disordered" evidence="4">
    <location>
        <begin position="16"/>
        <end position="42"/>
    </location>
</feature>
<organism evidence="7 8">
    <name type="scientific">Hemibagrus wyckioides</name>
    <dbReference type="NCBI Taxonomy" id="337641"/>
    <lineage>
        <taxon>Eukaryota</taxon>
        <taxon>Metazoa</taxon>
        <taxon>Chordata</taxon>
        <taxon>Craniata</taxon>
        <taxon>Vertebrata</taxon>
        <taxon>Euteleostomi</taxon>
        <taxon>Actinopterygii</taxon>
        <taxon>Neopterygii</taxon>
        <taxon>Teleostei</taxon>
        <taxon>Ostariophysi</taxon>
        <taxon>Siluriformes</taxon>
        <taxon>Bagridae</taxon>
        <taxon>Hemibagrus</taxon>
    </lineage>
</organism>
<dbReference type="InterPro" id="IPR002048">
    <property type="entry name" value="EF_hand_dom"/>
</dbReference>
<dbReference type="SUPFAM" id="SSF52047">
    <property type="entry name" value="RNI-like"/>
    <property type="match status" value="1"/>
</dbReference>
<dbReference type="PROSITE" id="PS51132">
    <property type="entry name" value="OLF"/>
    <property type="match status" value="2"/>
</dbReference>
<feature type="domain" description="Olfactomedin-like" evidence="6">
    <location>
        <begin position="1163"/>
        <end position="1426"/>
    </location>
</feature>
<dbReference type="GO" id="GO:0005509">
    <property type="term" value="F:calcium ion binding"/>
    <property type="evidence" value="ECO:0007669"/>
    <property type="project" value="InterPro"/>
</dbReference>
<gene>
    <name evidence="7" type="ORF">KOW79_008447</name>
</gene>
<proteinExistence type="predicted"/>
<keyword evidence="8" id="KW-1185">Reference proteome</keyword>
<feature type="domain" description="Olfactomedin-like" evidence="6">
    <location>
        <begin position="795"/>
        <end position="1090"/>
    </location>
</feature>
<evidence type="ECO:0000259" key="5">
    <source>
        <dbReference type="PROSITE" id="PS50222"/>
    </source>
</evidence>
<accession>A0A9D3SR64</accession>
<protein>
    <recommendedName>
        <fullName evidence="9">Olfactomedin-4</fullName>
    </recommendedName>
</protein>
<reference evidence="7 8" key="1">
    <citation type="submission" date="2021-06" db="EMBL/GenBank/DDBJ databases">
        <title>Chromosome-level genome assembly of the red-tail catfish (Hemibagrus wyckioides).</title>
        <authorList>
            <person name="Shao F."/>
        </authorList>
    </citation>
    <scope>NUCLEOTIDE SEQUENCE [LARGE SCALE GENOMIC DNA]</scope>
    <source>
        <strain evidence="7">EC202008001</strain>
        <tissue evidence="7">Blood</tissue>
    </source>
</reference>
<evidence type="ECO:0000313" key="7">
    <source>
        <dbReference type="EMBL" id="KAG7328503.1"/>
    </source>
</evidence>
<evidence type="ECO:0000313" key="8">
    <source>
        <dbReference type="Proteomes" id="UP000824219"/>
    </source>
</evidence>
<feature type="region of interest" description="Disordered" evidence="4">
    <location>
        <begin position="566"/>
        <end position="635"/>
    </location>
</feature>
<dbReference type="Pfam" id="PF02191">
    <property type="entry name" value="OLF"/>
    <property type="match status" value="2"/>
</dbReference>
<evidence type="ECO:0000256" key="4">
    <source>
        <dbReference type="SAM" id="MobiDB-lite"/>
    </source>
</evidence>
<evidence type="ECO:0000256" key="1">
    <source>
        <dbReference type="ARBA" id="ARBA00004613"/>
    </source>
</evidence>
<dbReference type="SUPFAM" id="SSF47473">
    <property type="entry name" value="EF-hand"/>
    <property type="match status" value="1"/>
</dbReference>
<evidence type="ECO:0000256" key="2">
    <source>
        <dbReference type="ARBA" id="ARBA00022525"/>
    </source>
</evidence>
<dbReference type="InterPro" id="IPR001611">
    <property type="entry name" value="Leu-rich_rpt"/>
</dbReference>
<dbReference type="Gene3D" id="1.10.238.10">
    <property type="entry name" value="EF-hand"/>
    <property type="match status" value="1"/>
</dbReference>
<sequence>MEQSVVSLDSLSLAERDSTYEAGSGDEWDTDTEADERKSTTKDMSTAEVYLQACKLLGVVPVSYFLRNLGCATINLNHHGLGPLGGKALAIALVTDTYTTTLELADNFLLAEGARYLVQMLKANFTIQNLDLSDNHLKSAGAEHITRMLLDNVSIKSLRLSGNEFSEDDAKWFAEAFTTNYRVKELDLSHNKFCGRAGEYLGQMLANNEGVEFLNLSWNHLRMKGAVAFCAGLKVNVTLKHLDLSWNGFGNEGALALGEALKFNNTLVYLDLSNNRISDEGVGMLCRGLETNDTLRTLKLAYNSLTVEGALALISVIKNSLKTALEEINICNVLVNELFIQLLELTCQDHPALEVHYGGAGGFIAKKPPKRPDPMKVIQDYLDRRKLRLWDFFRNIDKDGTMHVPVSEFRKAVQQSNIPLDRVQLEQLIQKLDREGTGMVDYRGLADTRKQMMRDHRRKLRKVESRQKKEKQKSERILKTFQSAVEAVTPRTSIVMSPGGIKEDSGGPQRFSATPLSSWHHIVISNSSRYSVTNMSSEHGQLPMIGNAASYRSLSTPAIRSYSQPNLIDNRTSLPSLTKPASAQGMNTISKSTEATSKLSPTDNNLTRSRPAINTEQPTSLAPSSEKNETVSPSQSCTCEAFLPDTIFPMGELELLEKSSLQISHKLELEISKIELFESKLIIYMDKIVNLTLLIGIMEKDPDSYTEVQIEEVKIQIKQIEALIVELQASIEISVTVLVSIRKEITSMIVILTRLETTYDKNLVLLTRREYIKLQQKLEECERRHNEIFDPNIGSCDHGFISRLSKPIISHLNAHLNAGHRYGGWGKDSNPLHGFENMYWYSGSSNTLVSQVNVYADYYRLIMRQPMKTHELYTSRDWRGLGNNYVVRGNTVYYQFREPFSMGKFNMTSQTAEYRVVPSASNKFSYFYSANQNLDFAADENGLWVTYSTGGSKGKLVLGKIDEAAFALKEVYEMNIYKPSVGNAFMPLEQWGSGNVTGIVGEYGQCICNIFLPDTTFPADRLDIVQITSNKLTAEVEVHINKVTYIKAQLVILLSELTNLTTRVEILESGSDKYIKLEFDLLRVELREFESLVTYLKTSLNSSSPIFDSLYHEIRNMSLTIDLLESYDKSNLEVIRLEFIKLQKKLEKCRDEQDDFSNAPIGTCKHGGILKLSKPVVGQLNADLSGSFLYGGWGKDSSPLPGYEDMYWYSAFSNTLMSRIRVYSDFYKLIMRQPTKTHELYTNRDWRGLGNNYIVHGNTFYYQFRQPFSMGKFNMTSQTAEYRVVPSASNRFSYQYSDNQNLDFAADENGLWVTYATEVAKGRLVLGKIDEAAFALAEVWETSIFKQSVTNAFMICGVLYATRSIDAQTEEIFYTYNTRTRKDSYISIQFEKFQDFYVNLDYNPRDQKLYMFNNGYYVSYNVKFKST</sequence>
<evidence type="ECO:0000256" key="3">
    <source>
        <dbReference type="PROSITE-ProRule" id="PRU00446"/>
    </source>
</evidence>
<name>A0A9D3SR64_9TELE</name>
<dbReference type="CDD" id="cd00051">
    <property type="entry name" value="EFh"/>
    <property type="match status" value="1"/>
</dbReference>
<dbReference type="InterPro" id="IPR050605">
    <property type="entry name" value="Olfactomedin-like_domain"/>
</dbReference>
<comment type="caution">
    <text evidence="3">Lacks conserved residue(s) required for the propagation of feature annotation.</text>
</comment>
<feature type="domain" description="EF-hand" evidence="5">
    <location>
        <begin position="384"/>
        <end position="419"/>
    </location>
</feature>
<dbReference type="SMART" id="SM00368">
    <property type="entry name" value="LRR_RI"/>
    <property type="match status" value="8"/>
</dbReference>
<evidence type="ECO:0008006" key="9">
    <source>
        <dbReference type="Google" id="ProtNLM"/>
    </source>
</evidence>
<dbReference type="Pfam" id="PF13516">
    <property type="entry name" value="LRR_6"/>
    <property type="match status" value="4"/>
</dbReference>
<evidence type="ECO:0000259" key="6">
    <source>
        <dbReference type="PROSITE" id="PS51132"/>
    </source>
</evidence>
<dbReference type="EMBL" id="JAHKSW010000009">
    <property type="protein sequence ID" value="KAG7328503.1"/>
    <property type="molecule type" value="Genomic_DNA"/>
</dbReference>
<dbReference type="OrthoDB" id="120976at2759"/>
<dbReference type="SMART" id="SM00284">
    <property type="entry name" value="OLF"/>
    <property type="match status" value="1"/>
</dbReference>
<feature type="compositionally biased region" description="Acidic residues" evidence="4">
    <location>
        <begin position="24"/>
        <end position="34"/>
    </location>
</feature>
<dbReference type="PROSITE" id="PS50222">
    <property type="entry name" value="EF_HAND_2"/>
    <property type="match status" value="1"/>
</dbReference>
<comment type="caution">
    <text evidence="7">The sequence shown here is derived from an EMBL/GenBank/DDBJ whole genome shotgun (WGS) entry which is preliminary data.</text>
</comment>
<dbReference type="InterPro" id="IPR003112">
    <property type="entry name" value="Olfac-like_dom"/>
</dbReference>
<dbReference type="PROSITE" id="PS51450">
    <property type="entry name" value="LRR"/>
    <property type="match status" value="1"/>
</dbReference>
<dbReference type="GO" id="GO:0007165">
    <property type="term" value="P:signal transduction"/>
    <property type="evidence" value="ECO:0007669"/>
    <property type="project" value="TreeGrafter"/>
</dbReference>
<dbReference type="GO" id="GO:0005615">
    <property type="term" value="C:extracellular space"/>
    <property type="evidence" value="ECO:0007669"/>
    <property type="project" value="TreeGrafter"/>
</dbReference>
<dbReference type="Proteomes" id="UP000824219">
    <property type="component" value="Linkage Group LG09"/>
</dbReference>
<dbReference type="InterPro" id="IPR032675">
    <property type="entry name" value="LRR_dom_sf"/>
</dbReference>
<dbReference type="InterPro" id="IPR011992">
    <property type="entry name" value="EF-hand-dom_pair"/>
</dbReference>
<keyword evidence="2" id="KW-0964">Secreted</keyword>
<dbReference type="PANTHER" id="PTHR23192">
    <property type="entry name" value="OLFACTOMEDIN-RELATED"/>
    <property type="match status" value="1"/>
</dbReference>